<accession>A0A511XNS2</accession>
<keyword evidence="2" id="KW-1185">Reference proteome</keyword>
<evidence type="ECO:0000313" key="1">
    <source>
        <dbReference type="EMBL" id="GEN64577.1"/>
    </source>
</evidence>
<sequence>MIAALVREISRTTAVLDPVTSGEQDDQRRKQEAYSHCLTFSVFLCQPHILSNAFLDDELDADGFKG</sequence>
<dbReference type="Proteomes" id="UP000321746">
    <property type="component" value="Unassembled WGS sequence"/>
</dbReference>
<comment type="caution">
    <text evidence="1">The sequence shown here is derived from an EMBL/GenBank/DDBJ whole genome shotgun (WGS) entry which is preliminary data.</text>
</comment>
<reference evidence="1 2" key="1">
    <citation type="submission" date="2019-07" db="EMBL/GenBank/DDBJ databases">
        <title>Whole genome shotgun sequence of Acetobacter oeni NBRC 105207.</title>
        <authorList>
            <person name="Hosoyama A."/>
            <person name="Uohara A."/>
            <person name="Ohji S."/>
            <person name="Ichikawa N."/>
        </authorList>
    </citation>
    <scope>NUCLEOTIDE SEQUENCE [LARGE SCALE GENOMIC DNA]</scope>
    <source>
        <strain evidence="1 2">NBRC 105207</strain>
    </source>
</reference>
<organism evidence="1 2">
    <name type="scientific">Acetobacter oeni</name>
    <dbReference type="NCBI Taxonomy" id="304077"/>
    <lineage>
        <taxon>Bacteria</taxon>
        <taxon>Pseudomonadati</taxon>
        <taxon>Pseudomonadota</taxon>
        <taxon>Alphaproteobacteria</taxon>
        <taxon>Acetobacterales</taxon>
        <taxon>Acetobacteraceae</taxon>
        <taxon>Acetobacter</taxon>
    </lineage>
</organism>
<gene>
    <name evidence="1" type="ORF">AOE01nite_28010</name>
</gene>
<protein>
    <submittedName>
        <fullName evidence="1">Uncharacterized protein</fullName>
    </submittedName>
</protein>
<evidence type="ECO:0000313" key="2">
    <source>
        <dbReference type="Proteomes" id="UP000321746"/>
    </source>
</evidence>
<dbReference type="EMBL" id="BJYG01000046">
    <property type="protein sequence ID" value="GEN64577.1"/>
    <property type="molecule type" value="Genomic_DNA"/>
</dbReference>
<name>A0A511XNS2_9PROT</name>
<dbReference type="AlphaFoldDB" id="A0A511XNS2"/>
<proteinExistence type="predicted"/>